<evidence type="ECO:0000313" key="1">
    <source>
        <dbReference type="EMBL" id="KAJ2886213.1"/>
    </source>
</evidence>
<keyword evidence="2" id="KW-1185">Reference proteome</keyword>
<gene>
    <name evidence="1" type="ORF">IWW38_005248</name>
</gene>
<reference evidence="1" key="1">
    <citation type="submission" date="2022-07" db="EMBL/GenBank/DDBJ databases">
        <title>Phylogenomic reconstructions and comparative analyses of Kickxellomycotina fungi.</title>
        <authorList>
            <person name="Reynolds N.K."/>
            <person name="Stajich J.E."/>
            <person name="Barry K."/>
            <person name="Grigoriev I.V."/>
            <person name="Crous P."/>
            <person name="Smith M.E."/>
        </authorList>
    </citation>
    <scope>NUCLEOTIDE SEQUENCE</scope>
    <source>
        <strain evidence="1">CBS 190363</strain>
    </source>
</reference>
<protein>
    <submittedName>
        <fullName evidence="1">Uncharacterized protein</fullName>
    </submittedName>
</protein>
<organism evidence="1 2">
    <name type="scientific">Coemansia aciculifera</name>
    <dbReference type="NCBI Taxonomy" id="417176"/>
    <lineage>
        <taxon>Eukaryota</taxon>
        <taxon>Fungi</taxon>
        <taxon>Fungi incertae sedis</taxon>
        <taxon>Zoopagomycota</taxon>
        <taxon>Kickxellomycotina</taxon>
        <taxon>Kickxellomycetes</taxon>
        <taxon>Kickxellales</taxon>
        <taxon>Kickxellaceae</taxon>
        <taxon>Coemansia</taxon>
    </lineage>
</organism>
<dbReference type="EMBL" id="JANBVB010002346">
    <property type="protein sequence ID" value="KAJ2886213.1"/>
    <property type="molecule type" value="Genomic_DNA"/>
</dbReference>
<accession>A0ACC1LV95</accession>
<name>A0ACC1LV95_9FUNG</name>
<dbReference type="Proteomes" id="UP001139981">
    <property type="component" value="Unassembled WGS sequence"/>
</dbReference>
<comment type="caution">
    <text evidence="1">The sequence shown here is derived from an EMBL/GenBank/DDBJ whole genome shotgun (WGS) entry which is preliminary data.</text>
</comment>
<evidence type="ECO:0000313" key="2">
    <source>
        <dbReference type="Proteomes" id="UP001139981"/>
    </source>
</evidence>
<sequence>MSALEEASRKRKERLKEMFSAQQKAAAATSTTDVAAVAASTEELAKAEQQTIEESVSGVVEKTLATQREEAQRTDLDITVIAPKRANWDLKRDLQKKLDALVPLNEAAVASLVCKRVQESKDAEGLADAVEAHMRSSQL</sequence>
<proteinExistence type="predicted"/>